<comment type="caution">
    <text evidence="1">The sequence shown here is derived from an EMBL/GenBank/DDBJ whole genome shotgun (WGS) entry which is preliminary data.</text>
</comment>
<proteinExistence type="predicted"/>
<organism evidence="1 2">
    <name type="scientific">Dryococelus australis</name>
    <dbReference type="NCBI Taxonomy" id="614101"/>
    <lineage>
        <taxon>Eukaryota</taxon>
        <taxon>Metazoa</taxon>
        <taxon>Ecdysozoa</taxon>
        <taxon>Arthropoda</taxon>
        <taxon>Hexapoda</taxon>
        <taxon>Insecta</taxon>
        <taxon>Pterygota</taxon>
        <taxon>Neoptera</taxon>
        <taxon>Polyneoptera</taxon>
        <taxon>Phasmatodea</taxon>
        <taxon>Verophasmatodea</taxon>
        <taxon>Anareolatae</taxon>
        <taxon>Phasmatidae</taxon>
        <taxon>Eurycanthinae</taxon>
        <taxon>Dryococelus</taxon>
    </lineage>
</organism>
<gene>
    <name evidence="1" type="ORF">PR048_029455</name>
</gene>
<accession>A0ABQ9GFV5</accession>
<protein>
    <recommendedName>
        <fullName evidence="3">BEN domain-containing protein</fullName>
    </recommendedName>
</protein>
<evidence type="ECO:0000313" key="1">
    <source>
        <dbReference type="EMBL" id="KAJ8870433.1"/>
    </source>
</evidence>
<keyword evidence="2" id="KW-1185">Reference proteome</keyword>
<name>A0ABQ9GFV5_9NEOP</name>
<evidence type="ECO:0008006" key="3">
    <source>
        <dbReference type="Google" id="ProtNLM"/>
    </source>
</evidence>
<sequence>MRKKVLLNKNVADSKLWTYKSPNTLRKAVKTARKTLPHSPGKKTAVLKQLIKENFKDNICQSLFNSTPQSTRTGPRKLTEDCIESVLNFYHNNEISRQAPGKADVKSVKDPNTGKRSLKQIRHMVMVIKEAYEEYKTSHPEMTHL</sequence>
<dbReference type="Proteomes" id="UP001159363">
    <property type="component" value="Chromosome 12"/>
</dbReference>
<dbReference type="EMBL" id="JARBHB010000013">
    <property type="protein sequence ID" value="KAJ8870433.1"/>
    <property type="molecule type" value="Genomic_DNA"/>
</dbReference>
<reference evidence="1 2" key="1">
    <citation type="submission" date="2023-02" db="EMBL/GenBank/DDBJ databases">
        <title>LHISI_Scaffold_Assembly.</title>
        <authorList>
            <person name="Stuart O.P."/>
            <person name="Cleave R."/>
            <person name="Magrath M.J.L."/>
            <person name="Mikheyev A.S."/>
        </authorList>
    </citation>
    <scope>NUCLEOTIDE SEQUENCE [LARGE SCALE GENOMIC DNA]</scope>
    <source>
        <strain evidence="1">Daus_M_001</strain>
        <tissue evidence="1">Leg muscle</tissue>
    </source>
</reference>
<evidence type="ECO:0000313" key="2">
    <source>
        <dbReference type="Proteomes" id="UP001159363"/>
    </source>
</evidence>